<dbReference type="WBParaSite" id="nRc.2.0.1.t11563-RA">
    <property type="protein sequence ID" value="nRc.2.0.1.t11563-RA"/>
    <property type="gene ID" value="nRc.2.0.1.g11563"/>
</dbReference>
<organism evidence="1 2">
    <name type="scientific">Romanomermis culicivorax</name>
    <name type="common">Nematode worm</name>
    <dbReference type="NCBI Taxonomy" id="13658"/>
    <lineage>
        <taxon>Eukaryota</taxon>
        <taxon>Metazoa</taxon>
        <taxon>Ecdysozoa</taxon>
        <taxon>Nematoda</taxon>
        <taxon>Enoplea</taxon>
        <taxon>Dorylaimia</taxon>
        <taxon>Mermithida</taxon>
        <taxon>Mermithoidea</taxon>
        <taxon>Mermithidae</taxon>
        <taxon>Romanomermis</taxon>
    </lineage>
</organism>
<accession>A0A915ICQ2</accession>
<proteinExistence type="predicted"/>
<evidence type="ECO:0000313" key="2">
    <source>
        <dbReference type="WBParaSite" id="nRc.2.0.1.t11563-RA"/>
    </source>
</evidence>
<sequence length="18" mass="2010">MDSSLLKNTRKSSNICRG</sequence>
<protein>
    <submittedName>
        <fullName evidence="2">Uncharacterized protein</fullName>
    </submittedName>
</protein>
<dbReference type="Proteomes" id="UP000887565">
    <property type="component" value="Unplaced"/>
</dbReference>
<name>A0A915ICQ2_ROMCU</name>
<evidence type="ECO:0000313" key="1">
    <source>
        <dbReference type="Proteomes" id="UP000887565"/>
    </source>
</evidence>
<dbReference type="AlphaFoldDB" id="A0A915ICQ2"/>
<reference evidence="2" key="1">
    <citation type="submission" date="2022-11" db="UniProtKB">
        <authorList>
            <consortium name="WormBaseParasite"/>
        </authorList>
    </citation>
    <scope>IDENTIFICATION</scope>
</reference>
<keyword evidence="1" id="KW-1185">Reference proteome</keyword>